<dbReference type="InterPro" id="IPR023213">
    <property type="entry name" value="CAT-like_dom_sf"/>
</dbReference>
<dbReference type="RefSeq" id="XP_016477482.2">
    <property type="nucleotide sequence ID" value="XM_016621996.2"/>
</dbReference>
<dbReference type="PaxDb" id="4097-A0A1S4AL82"/>
<dbReference type="GO" id="GO:0016746">
    <property type="term" value="F:acyltransferase activity"/>
    <property type="evidence" value="ECO:0007669"/>
    <property type="project" value="UniProtKB-KW"/>
</dbReference>
<reference evidence="4" key="1">
    <citation type="journal article" date="2014" name="Nat. Commun.">
        <title>The tobacco genome sequence and its comparison with those of tomato and potato.</title>
        <authorList>
            <person name="Sierro N."/>
            <person name="Battey J.N."/>
            <person name="Ouadi S."/>
            <person name="Bakaher N."/>
            <person name="Bovet L."/>
            <person name="Willig A."/>
            <person name="Goepfert S."/>
            <person name="Peitsch M.C."/>
            <person name="Ivanov N.V."/>
        </authorList>
    </citation>
    <scope>NUCLEOTIDE SEQUENCE [LARGE SCALE GENOMIC DNA]</scope>
</reference>
<sequence length="197" mass="21875">MAVSRIISVSEKIIKASSTTPSPLKNYKLSLLDQVMSTMYIHIAFFYPRPLHHNINKSSKQELAQVLENYLSKTLTSFYPVAGKLKDNVAIECNDDMGAKFLNVELNCSMSDVVNLPDTGPEYLAFPKNLPWKTSYDKGSKFAVAQLSHFKCGGIAVSACLSHMLGDGCTVTNFMNDWATIARYNSSSKNYVTSRPQ</sequence>
<dbReference type="OrthoDB" id="671439at2759"/>
<protein>
    <submittedName>
        <fullName evidence="5">Acyltransferase Pun1-like</fullName>
    </submittedName>
</protein>
<evidence type="ECO:0000313" key="5">
    <source>
        <dbReference type="RefSeq" id="XP_016477482.2"/>
    </source>
</evidence>
<name>A0A1S4AL82_TOBAC</name>
<evidence type="ECO:0000256" key="2">
    <source>
        <dbReference type="ARBA" id="ARBA00022679"/>
    </source>
</evidence>
<gene>
    <name evidence="5" type="primary">LOC107798964</name>
</gene>
<evidence type="ECO:0000256" key="1">
    <source>
        <dbReference type="ARBA" id="ARBA00009861"/>
    </source>
</evidence>
<organism evidence="4 5">
    <name type="scientific">Nicotiana tabacum</name>
    <name type="common">Common tobacco</name>
    <dbReference type="NCBI Taxonomy" id="4097"/>
    <lineage>
        <taxon>Eukaryota</taxon>
        <taxon>Viridiplantae</taxon>
        <taxon>Streptophyta</taxon>
        <taxon>Embryophyta</taxon>
        <taxon>Tracheophyta</taxon>
        <taxon>Spermatophyta</taxon>
        <taxon>Magnoliopsida</taxon>
        <taxon>eudicotyledons</taxon>
        <taxon>Gunneridae</taxon>
        <taxon>Pentapetalae</taxon>
        <taxon>asterids</taxon>
        <taxon>lamiids</taxon>
        <taxon>Solanales</taxon>
        <taxon>Solanaceae</taxon>
        <taxon>Nicotianoideae</taxon>
        <taxon>Nicotianeae</taxon>
        <taxon>Nicotiana</taxon>
    </lineage>
</organism>
<accession>A0A1S4AL82</accession>
<dbReference type="Gene3D" id="3.30.559.10">
    <property type="entry name" value="Chloramphenicol acetyltransferase-like domain"/>
    <property type="match status" value="1"/>
</dbReference>
<evidence type="ECO:0000256" key="3">
    <source>
        <dbReference type="ARBA" id="ARBA00023315"/>
    </source>
</evidence>
<dbReference type="Pfam" id="PF02458">
    <property type="entry name" value="Transferase"/>
    <property type="match status" value="1"/>
</dbReference>
<keyword evidence="2" id="KW-0808">Transferase</keyword>
<dbReference type="PANTHER" id="PTHR31623:SF29">
    <property type="entry name" value="ACYLSUGAR ACYLTRANSFERASE 3-LIKE"/>
    <property type="match status" value="1"/>
</dbReference>
<proteinExistence type="inferred from homology"/>
<dbReference type="AlphaFoldDB" id="A0A1S4AL82"/>
<evidence type="ECO:0000313" key="4">
    <source>
        <dbReference type="Proteomes" id="UP000790787"/>
    </source>
</evidence>
<dbReference type="PANTHER" id="PTHR31623">
    <property type="entry name" value="F21J9.9"/>
    <property type="match status" value="1"/>
</dbReference>
<keyword evidence="4" id="KW-1185">Reference proteome</keyword>
<dbReference type="Proteomes" id="UP000790787">
    <property type="component" value="Chromosome 3"/>
</dbReference>
<reference evidence="5" key="2">
    <citation type="submission" date="2025-08" db="UniProtKB">
        <authorList>
            <consortium name="RefSeq"/>
        </authorList>
    </citation>
    <scope>IDENTIFICATION</scope>
    <source>
        <tissue evidence="5">Leaf</tissue>
    </source>
</reference>
<dbReference type="SMR" id="A0A1S4AL82"/>
<dbReference type="KEGG" id="nta:107798964"/>
<comment type="similarity">
    <text evidence="1">Belongs to the plant acyltransferase family.</text>
</comment>
<dbReference type="RefSeq" id="XP_016477482.1">
    <property type="nucleotide sequence ID" value="XM_016621996.1"/>
</dbReference>
<dbReference type="GeneID" id="107798964"/>
<keyword evidence="3" id="KW-0012">Acyltransferase</keyword>